<accession>C7MAI2</accession>
<dbReference type="Pfam" id="PF18082">
    <property type="entry name" value="NAT_N"/>
    <property type="match status" value="1"/>
</dbReference>
<dbReference type="Proteomes" id="UP000001919">
    <property type="component" value="Chromosome"/>
</dbReference>
<feature type="domain" description="GNAT-like C-terminal" evidence="2">
    <location>
        <begin position="177"/>
        <end position="332"/>
    </location>
</feature>
<keyword evidence="4" id="KW-1185">Reference proteome</keyword>
<dbReference type="InterPro" id="IPR041644">
    <property type="entry name" value="GNAT_C"/>
</dbReference>
<dbReference type="KEGG" id="bfa:Bfae_08860"/>
<dbReference type="Pfam" id="PF18164">
    <property type="entry name" value="GNAT_C"/>
    <property type="match status" value="1"/>
</dbReference>
<name>C7MAI2_BRAFD</name>
<evidence type="ECO:0000259" key="2">
    <source>
        <dbReference type="Pfam" id="PF18164"/>
    </source>
</evidence>
<evidence type="ECO:0000313" key="4">
    <source>
        <dbReference type="Proteomes" id="UP000001919"/>
    </source>
</evidence>
<dbReference type="EMBL" id="CP001643">
    <property type="protein sequence ID" value="ACU84740.1"/>
    <property type="molecule type" value="Genomic_DNA"/>
</dbReference>
<proteinExistence type="predicted"/>
<dbReference type="AlphaFoldDB" id="C7MAI2"/>
<reference evidence="3 4" key="1">
    <citation type="journal article" date="2009" name="Stand. Genomic Sci.">
        <title>Complete genome sequence of Brachybacterium faecium type strain (Schefferle 6-10).</title>
        <authorList>
            <person name="Lapidus A."/>
            <person name="Pukall R."/>
            <person name="Labuttii K."/>
            <person name="Copeland A."/>
            <person name="Del Rio T.G."/>
            <person name="Nolan M."/>
            <person name="Chen F."/>
            <person name="Lucas S."/>
            <person name="Tice H."/>
            <person name="Cheng J.F."/>
            <person name="Bruce D."/>
            <person name="Goodwin L."/>
            <person name="Pitluck S."/>
            <person name="Rohde M."/>
            <person name="Goker M."/>
            <person name="Pati A."/>
            <person name="Ivanova N."/>
            <person name="Mavrommatis K."/>
            <person name="Chen A."/>
            <person name="Palaniappan K."/>
            <person name="D'haeseleer P."/>
            <person name="Chain P."/>
            <person name="Bristow J."/>
            <person name="Eisen J.A."/>
            <person name="Markowitz V."/>
            <person name="Hugenholtz P."/>
            <person name="Kyrpides N.C."/>
            <person name="Klenk H.P."/>
        </authorList>
    </citation>
    <scope>NUCLEOTIDE SEQUENCE [LARGE SCALE GENOMIC DNA]</scope>
    <source>
        <strain evidence="4">ATCC 43885 / DSM 4810 / JCM 11609 / LMG 19847 / NBRC 14762 / NCIMB 9860 / 6-10</strain>
    </source>
</reference>
<sequence>MTDRPDPPLQTLGDPPQHVRAHEELTAAEVAAQLTAPSAAALLENLGITGQDHAELSALIPRAVEDREILAAITRTANLLLSAAGLEAPTGELDALQKEHNTLQQRLAPGEGLIAILALAAGTSTVQAWHHERGLSSAQSWEVLADLGQQMRVHRRSSGRLGLHQVGWMELNWRGRLVSLGRLQFDLHRVERGTPQERWMIGTHIPATGPLDPAAVEESFDRATAYFTARYADLVREHPAGAPPFGHEFHCHSWLVNPLLPEALGADSNLGGFAARWELVSHAQADDDAAFFVFGVRPPYDPAALPRTTRLERLVGERLADGRGWQVGLGRLTR</sequence>
<dbReference type="PATRIC" id="fig|446465.5.peg.880"/>
<organism evidence="3 4">
    <name type="scientific">Brachybacterium faecium (strain ATCC 43885 / DSM 4810 / JCM 11609 / LMG 19847 / NBRC 14762 / NCIMB 9860 / 6-10)</name>
    <dbReference type="NCBI Taxonomy" id="446465"/>
    <lineage>
        <taxon>Bacteria</taxon>
        <taxon>Bacillati</taxon>
        <taxon>Actinomycetota</taxon>
        <taxon>Actinomycetes</taxon>
        <taxon>Micrococcales</taxon>
        <taxon>Dermabacteraceae</taxon>
        <taxon>Brachybacterium</taxon>
    </lineage>
</organism>
<evidence type="ECO:0008006" key="5">
    <source>
        <dbReference type="Google" id="ProtNLM"/>
    </source>
</evidence>
<feature type="domain" description="N-acyltransferase N-terminal" evidence="1">
    <location>
        <begin position="39"/>
        <end position="175"/>
    </location>
</feature>
<dbReference type="eggNOG" id="ENOG5030QZQ">
    <property type="taxonomic scope" value="Bacteria"/>
</dbReference>
<dbReference type="InterPro" id="IPR041273">
    <property type="entry name" value="NAT_N"/>
</dbReference>
<evidence type="ECO:0000259" key="1">
    <source>
        <dbReference type="Pfam" id="PF18082"/>
    </source>
</evidence>
<protein>
    <recommendedName>
        <fullName evidence="5">DUF5596 domain-containing protein</fullName>
    </recommendedName>
</protein>
<gene>
    <name evidence="3" type="ordered locus">Bfae_08860</name>
</gene>
<dbReference type="HOGENOM" id="CLU_076574_0_0_11"/>
<dbReference type="OrthoDB" id="3229305at2"/>
<evidence type="ECO:0000313" key="3">
    <source>
        <dbReference type="EMBL" id="ACU84740.1"/>
    </source>
</evidence>
<dbReference type="Gene3D" id="3.40.630.120">
    <property type="match status" value="1"/>
</dbReference>
<dbReference type="STRING" id="446465.Bfae_08860"/>